<keyword evidence="3 8" id="KW-0812">Transmembrane</keyword>
<dbReference type="SUPFAM" id="SSF144091">
    <property type="entry name" value="Rhomboid-like"/>
    <property type="match status" value="1"/>
</dbReference>
<dbReference type="InterPro" id="IPR050925">
    <property type="entry name" value="Rhomboid_protease_S54"/>
</dbReference>
<dbReference type="RefSeq" id="WP_206782116.1">
    <property type="nucleotide sequence ID" value="NZ_CM125968.1"/>
</dbReference>
<evidence type="ECO:0000256" key="5">
    <source>
        <dbReference type="ARBA" id="ARBA00022989"/>
    </source>
</evidence>
<gene>
    <name evidence="10" type="ORF">JF537_02275</name>
</gene>
<organism evidence="10 11">
    <name type="scientific">Priestia flexa</name>
    <dbReference type="NCBI Taxonomy" id="86664"/>
    <lineage>
        <taxon>Bacteria</taxon>
        <taxon>Bacillati</taxon>
        <taxon>Bacillota</taxon>
        <taxon>Bacilli</taxon>
        <taxon>Bacillales</taxon>
        <taxon>Bacillaceae</taxon>
        <taxon>Priestia</taxon>
    </lineage>
</organism>
<dbReference type="EMBL" id="JAEMWV010000001">
    <property type="protein sequence ID" value="MBN8250405.1"/>
    <property type="molecule type" value="Genomic_DNA"/>
</dbReference>
<dbReference type="PANTHER" id="PTHR43731">
    <property type="entry name" value="RHOMBOID PROTEASE"/>
    <property type="match status" value="1"/>
</dbReference>
<dbReference type="GO" id="GO:0004252">
    <property type="term" value="F:serine-type endopeptidase activity"/>
    <property type="evidence" value="ECO:0007669"/>
    <property type="project" value="InterPro"/>
</dbReference>
<evidence type="ECO:0000256" key="3">
    <source>
        <dbReference type="ARBA" id="ARBA00022692"/>
    </source>
</evidence>
<dbReference type="Gene3D" id="1.20.1540.10">
    <property type="entry name" value="Rhomboid-like"/>
    <property type="match status" value="1"/>
</dbReference>
<proteinExistence type="inferred from homology"/>
<keyword evidence="10" id="KW-0645">Protease</keyword>
<evidence type="ECO:0000256" key="6">
    <source>
        <dbReference type="ARBA" id="ARBA00023136"/>
    </source>
</evidence>
<feature type="repeat" description="TPR" evidence="7">
    <location>
        <begin position="428"/>
        <end position="461"/>
    </location>
</feature>
<comment type="similarity">
    <text evidence="2">Belongs to the peptidase S54 family.</text>
</comment>
<dbReference type="InterPro" id="IPR019734">
    <property type="entry name" value="TPR_rpt"/>
</dbReference>
<dbReference type="PANTHER" id="PTHR43731:SF14">
    <property type="entry name" value="PRESENILIN-ASSOCIATED RHOMBOID-LIKE PROTEIN, MITOCHONDRIAL"/>
    <property type="match status" value="1"/>
</dbReference>
<dbReference type="Pfam" id="PF13181">
    <property type="entry name" value="TPR_8"/>
    <property type="match status" value="2"/>
</dbReference>
<dbReference type="GO" id="GO:0016020">
    <property type="term" value="C:membrane"/>
    <property type="evidence" value="ECO:0007669"/>
    <property type="project" value="UniProtKB-SubCell"/>
</dbReference>
<evidence type="ECO:0000256" key="1">
    <source>
        <dbReference type="ARBA" id="ARBA00004141"/>
    </source>
</evidence>
<comment type="caution">
    <text evidence="10">The sequence shown here is derived from an EMBL/GenBank/DDBJ whole genome shotgun (WGS) entry which is preliminary data.</text>
</comment>
<dbReference type="AlphaFoldDB" id="A0A8I1MDD8"/>
<feature type="transmembrane region" description="Helical" evidence="8">
    <location>
        <begin position="287"/>
        <end position="303"/>
    </location>
</feature>
<keyword evidence="4" id="KW-0378">Hydrolase</keyword>
<dbReference type="InterPro" id="IPR035952">
    <property type="entry name" value="Rhomboid-like_sf"/>
</dbReference>
<feature type="domain" description="Peptidase S54 rhomboid" evidence="9">
    <location>
        <begin position="222"/>
        <end position="356"/>
    </location>
</feature>
<dbReference type="Pfam" id="PF01694">
    <property type="entry name" value="Rhomboid"/>
    <property type="match status" value="1"/>
</dbReference>
<dbReference type="GO" id="GO:0006508">
    <property type="term" value="P:proteolysis"/>
    <property type="evidence" value="ECO:0007669"/>
    <property type="project" value="UniProtKB-KW"/>
</dbReference>
<dbReference type="Proteomes" id="UP000664578">
    <property type="component" value="Unassembled WGS sequence"/>
</dbReference>
<accession>A0A8I1MDD8</accession>
<dbReference type="Gene3D" id="1.25.40.10">
    <property type="entry name" value="Tetratricopeptide repeat domain"/>
    <property type="match status" value="1"/>
</dbReference>
<name>A0A8I1MDD8_9BACI</name>
<dbReference type="SMART" id="SM00028">
    <property type="entry name" value="TPR"/>
    <property type="match status" value="3"/>
</dbReference>
<feature type="transmembrane region" description="Helical" evidence="8">
    <location>
        <begin position="227"/>
        <end position="251"/>
    </location>
</feature>
<keyword evidence="7" id="KW-0802">TPR repeat</keyword>
<evidence type="ECO:0000256" key="8">
    <source>
        <dbReference type="SAM" id="Phobius"/>
    </source>
</evidence>
<evidence type="ECO:0000256" key="7">
    <source>
        <dbReference type="PROSITE-ProRule" id="PRU00339"/>
    </source>
</evidence>
<keyword evidence="5 8" id="KW-1133">Transmembrane helix</keyword>
<evidence type="ECO:0000313" key="10">
    <source>
        <dbReference type="EMBL" id="MBN8250405.1"/>
    </source>
</evidence>
<evidence type="ECO:0000256" key="2">
    <source>
        <dbReference type="ARBA" id="ARBA00009045"/>
    </source>
</evidence>
<protein>
    <submittedName>
        <fullName evidence="10">Rhomboid family intramembrane serine protease</fullName>
    </submittedName>
</protein>
<feature type="transmembrane region" description="Helical" evidence="8">
    <location>
        <begin position="263"/>
        <end position="281"/>
    </location>
</feature>
<evidence type="ECO:0000313" key="11">
    <source>
        <dbReference type="Proteomes" id="UP000664578"/>
    </source>
</evidence>
<feature type="transmembrane region" description="Helical" evidence="8">
    <location>
        <begin position="364"/>
        <end position="385"/>
    </location>
</feature>
<dbReference type="InterPro" id="IPR011990">
    <property type="entry name" value="TPR-like_helical_dom_sf"/>
</dbReference>
<feature type="transmembrane region" description="Helical" evidence="8">
    <location>
        <begin position="315"/>
        <end position="333"/>
    </location>
</feature>
<evidence type="ECO:0000256" key="4">
    <source>
        <dbReference type="ARBA" id="ARBA00022801"/>
    </source>
</evidence>
<evidence type="ECO:0000259" key="9">
    <source>
        <dbReference type="Pfam" id="PF01694"/>
    </source>
</evidence>
<dbReference type="InterPro" id="IPR022764">
    <property type="entry name" value="Peptidase_S54_rhomboid_dom"/>
</dbReference>
<dbReference type="PROSITE" id="PS50005">
    <property type="entry name" value="TPR"/>
    <property type="match status" value="2"/>
</dbReference>
<keyword evidence="6 8" id="KW-0472">Membrane</keyword>
<reference evidence="10" key="1">
    <citation type="submission" date="2020-12" db="EMBL/GenBank/DDBJ databases">
        <title>PHA producing bacteria isolated from mangrove.</title>
        <authorList>
            <person name="Zheng W."/>
            <person name="Yu S."/>
            <person name="Huang Y."/>
        </authorList>
    </citation>
    <scope>NUCLEOTIDE SEQUENCE</scope>
    <source>
        <strain evidence="10">GN22-4</strain>
    </source>
</reference>
<feature type="transmembrane region" description="Helical" evidence="8">
    <location>
        <begin position="180"/>
        <end position="198"/>
    </location>
</feature>
<feature type="repeat" description="TPR" evidence="7">
    <location>
        <begin position="462"/>
        <end position="495"/>
    </location>
</feature>
<dbReference type="SUPFAM" id="SSF48452">
    <property type="entry name" value="TPR-like"/>
    <property type="match status" value="1"/>
</dbReference>
<sequence>MSAMQDYYYWSLVHAVQHNKECSIIHTNRDGTEVWFDCKVHGEKTTFRVARKSFSWENDLQKDQVLAFERAEGLRKQRFQRRIIFHNVYIIDFEPLQYDGREQKDLQLKKVKVKLERYVGEQVYEIESLFSHLDLAVPNVEGYSEEQFLHQAHQIRYEVLSQMNTERKEEERLFQYGKPFFTYIFLVAQILIFLFLEWKGSSEDPLTLIEYGAKYNPLILEGEWWRFFTPIIIHIGVFHLLMNSLALYYLGTLVERMYGSARFLFIYIAAGFAGVLGSFVWTSNLSAGASGAIFGCFGALLFLARTNPRVFFRTIGYNVLALIVINLIFGLVVPGIDNAGHIGGLVGGFLAASIVSLPKKPKLYVQIPAFVSTVLLVLGLLYYGFSIRTTTADEPYALSLASEYIKQKKYEVAIKSLDSFVERDTNNALIYYLRGYAYTELKEYERAEQELKESVRLDSNFHEGYYYLALLNAELNHVDEAKENVEKALEIEPANKEYQDLQRKLN</sequence>
<comment type="subcellular location">
    <subcellularLocation>
        <location evidence="1">Membrane</location>
        <topology evidence="1">Multi-pass membrane protein</topology>
    </subcellularLocation>
</comment>